<feature type="region of interest" description="Disordered" evidence="1">
    <location>
        <begin position="1"/>
        <end position="77"/>
    </location>
</feature>
<organism evidence="2 3">
    <name type="scientific">Anthostomella pinea</name>
    <dbReference type="NCBI Taxonomy" id="933095"/>
    <lineage>
        <taxon>Eukaryota</taxon>
        <taxon>Fungi</taxon>
        <taxon>Dikarya</taxon>
        <taxon>Ascomycota</taxon>
        <taxon>Pezizomycotina</taxon>
        <taxon>Sordariomycetes</taxon>
        <taxon>Xylariomycetidae</taxon>
        <taxon>Xylariales</taxon>
        <taxon>Xylariaceae</taxon>
        <taxon>Anthostomella</taxon>
    </lineage>
</organism>
<dbReference type="PANTHER" id="PTHR31569:SF4">
    <property type="entry name" value="SWIM-TYPE DOMAIN-CONTAINING PROTEIN"/>
    <property type="match status" value="1"/>
</dbReference>
<evidence type="ECO:0000313" key="2">
    <source>
        <dbReference type="EMBL" id="CAJ2500313.1"/>
    </source>
</evidence>
<sequence length="475" mass="52262">MRVERHTHEISSRPHYFRQKQQNGQPQFGAAPATDLELPSSPPPTPTPPPPTTTGSSRDDFNKYIVRPSTPPKMPLAPPAEGIFPTWAECEEAVQSHAAREGYATVAHPKTKSKRTGQYSRYVIKCDKSGTFQSKAQIGAKRISSKKTGCPFSCTANIREDGCYFKVTVPEHNHTPSASPAEHVRHRRMNVEQRSLVEAGAIARKPVKVIYEDLVASYPDTFVKFEDVSNYVQAWKRRAKDNATGVQALLYRLQEREDIWSFPLERASTVPHAQHAEGGGNGTLEGIFWVPKWTTDLWQRTPDILIIETSHILTRQQQNQQDSILPILEMNSVIAASGAGGNAAGYAILPDRSDATLLWLMGAVDRLRLRLKGPKHAYITVTDFQTAEKNVLAEVNKPPPLHQQRHVVFGRILSDAGAAPAMMAISTTTPMQAHVSAQAPVAGMTDASYTPTNQTGGSVSGSQMNGNFDYTMGMS</sequence>
<dbReference type="Proteomes" id="UP001295740">
    <property type="component" value="Unassembled WGS sequence"/>
</dbReference>
<evidence type="ECO:0000313" key="3">
    <source>
        <dbReference type="Proteomes" id="UP001295740"/>
    </source>
</evidence>
<dbReference type="EMBL" id="CAUWAG010000003">
    <property type="protein sequence ID" value="CAJ2500313.1"/>
    <property type="molecule type" value="Genomic_DNA"/>
</dbReference>
<feature type="compositionally biased region" description="Basic and acidic residues" evidence="1">
    <location>
        <begin position="1"/>
        <end position="12"/>
    </location>
</feature>
<feature type="compositionally biased region" description="Pro residues" evidence="1">
    <location>
        <begin position="40"/>
        <end position="52"/>
    </location>
</feature>
<dbReference type="InterPro" id="IPR052579">
    <property type="entry name" value="Zinc_finger_SWIM"/>
</dbReference>
<keyword evidence="3" id="KW-1185">Reference proteome</keyword>
<dbReference type="PANTHER" id="PTHR31569">
    <property type="entry name" value="SWIM-TYPE DOMAIN-CONTAINING PROTEIN"/>
    <property type="match status" value="1"/>
</dbReference>
<proteinExistence type="predicted"/>
<reference evidence="2" key="1">
    <citation type="submission" date="2023-10" db="EMBL/GenBank/DDBJ databases">
        <authorList>
            <person name="Hackl T."/>
        </authorList>
    </citation>
    <scope>NUCLEOTIDE SEQUENCE</scope>
</reference>
<protein>
    <submittedName>
        <fullName evidence="2">Uu.00g031660.m01.CDS01</fullName>
    </submittedName>
</protein>
<evidence type="ECO:0000256" key="1">
    <source>
        <dbReference type="SAM" id="MobiDB-lite"/>
    </source>
</evidence>
<gene>
    <name evidence="2" type="ORF">KHLLAP_LOCUS781</name>
</gene>
<name>A0AAI8YD84_9PEZI</name>
<dbReference type="AlphaFoldDB" id="A0AAI8YD84"/>
<comment type="caution">
    <text evidence="2">The sequence shown here is derived from an EMBL/GenBank/DDBJ whole genome shotgun (WGS) entry which is preliminary data.</text>
</comment>
<accession>A0AAI8YD84</accession>